<accession>A0A645ENM3</accession>
<comment type="caution">
    <text evidence="2">The sequence shown here is derived from an EMBL/GenBank/DDBJ whole genome shotgun (WGS) entry which is preliminary data.</text>
</comment>
<dbReference type="SUPFAM" id="SSF81886">
    <property type="entry name" value="Helical scaffold and wing domains of SecA"/>
    <property type="match status" value="1"/>
</dbReference>
<reference evidence="2" key="1">
    <citation type="submission" date="2019-08" db="EMBL/GenBank/DDBJ databases">
        <authorList>
            <person name="Kucharzyk K."/>
            <person name="Murdoch R.W."/>
            <person name="Higgins S."/>
            <person name="Loffler F."/>
        </authorList>
    </citation>
    <scope>NUCLEOTIDE SEQUENCE</scope>
</reference>
<dbReference type="InterPro" id="IPR036266">
    <property type="entry name" value="SecA_Wing/Scaffold_sf"/>
</dbReference>
<feature type="domain" description="SecA Wing/Scaffold" evidence="1">
    <location>
        <begin position="1"/>
        <end position="180"/>
    </location>
</feature>
<dbReference type="GO" id="GO:0031522">
    <property type="term" value="C:cell envelope Sec protein transport complex"/>
    <property type="evidence" value="ECO:0007669"/>
    <property type="project" value="TreeGrafter"/>
</dbReference>
<dbReference type="PANTHER" id="PTHR30612">
    <property type="entry name" value="SECA INNER MEMBRANE COMPONENT OF SEC PROTEIN SECRETION SYSTEM"/>
    <property type="match status" value="1"/>
</dbReference>
<dbReference type="GO" id="GO:0006886">
    <property type="term" value="P:intracellular protein transport"/>
    <property type="evidence" value="ECO:0007669"/>
    <property type="project" value="InterPro"/>
</dbReference>
<evidence type="ECO:0000313" key="2">
    <source>
        <dbReference type="EMBL" id="MPN02729.1"/>
    </source>
</evidence>
<organism evidence="2">
    <name type="scientific">bioreactor metagenome</name>
    <dbReference type="NCBI Taxonomy" id="1076179"/>
    <lineage>
        <taxon>unclassified sequences</taxon>
        <taxon>metagenomes</taxon>
        <taxon>ecological metagenomes</taxon>
    </lineage>
</organism>
<protein>
    <submittedName>
        <fullName evidence="2">Protein translocase subunit SecA</fullName>
    </submittedName>
</protein>
<dbReference type="AlphaFoldDB" id="A0A645ENM3"/>
<evidence type="ECO:0000259" key="1">
    <source>
        <dbReference type="Pfam" id="PF07516"/>
    </source>
</evidence>
<dbReference type="GO" id="GO:0005829">
    <property type="term" value="C:cytosol"/>
    <property type="evidence" value="ECO:0007669"/>
    <property type="project" value="TreeGrafter"/>
</dbReference>
<dbReference type="InterPro" id="IPR000185">
    <property type="entry name" value="SecA"/>
</dbReference>
<proteinExistence type="predicted"/>
<dbReference type="GO" id="GO:0043952">
    <property type="term" value="P:protein transport by the Sec complex"/>
    <property type="evidence" value="ECO:0007669"/>
    <property type="project" value="TreeGrafter"/>
</dbReference>
<dbReference type="InterPro" id="IPR011116">
    <property type="entry name" value="SecA_Wing/Scaffold"/>
</dbReference>
<dbReference type="Gene3D" id="1.10.3060.10">
    <property type="entry name" value="Helical scaffold and wing domains of SecA"/>
    <property type="match status" value="1"/>
</dbReference>
<name>A0A645ENM3_9ZZZZ</name>
<dbReference type="Pfam" id="PF07516">
    <property type="entry name" value="SecA_SW"/>
    <property type="match status" value="1"/>
</dbReference>
<dbReference type="GO" id="GO:0017038">
    <property type="term" value="P:protein import"/>
    <property type="evidence" value="ECO:0007669"/>
    <property type="project" value="InterPro"/>
</dbReference>
<gene>
    <name evidence="2" type="primary">secA_44</name>
    <name evidence="2" type="ORF">SDC9_149945</name>
</gene>
<dbReference type="GO" id="GO:0005886">
    <property type="term" value="C:plasma membrane"/>
    <property type="evidence" value="ECO:0007669"/>
    <property type="project" value="TreeGrafter"/>
</dbReference>
<dbReference type="PANTHER" id="PTHR30612:SF0">
    <property type="entry name" value="CHLOROPLAST PROTEIN-TRANSPORTING ATPASE"/>
    <property type="match status" value="1"/>
</dbReference>
<dbReference type="GO" id="GO:0005524">
    <property type="term" value="F:ATP binding"/>
    <property type="evidence" value="ECO:0007669"/>
    <property type="project" value="InterPro"/>
</dbReference>
<dbReference type="EMBL" id="VSSQ01048680">
    <property type="protein sequence ID" value="MPN02729.1"/>
    <property type="molecule type" value="Genomic_DNA"/>
</dbReference>
<dbReference type="GO" id="GO:0006605">
    <property type="term" value="P:protein targeting"/>
    <property type="evidence" value="ECO:0007669"/>
    <property type="project" value="InterPro"/>
</dbReference>
<sequence length="188" mass="21768">MEYDDVLRQQREIIYDQRNFILDNEDVHSIVHDMFDRVVAKIVKGHSSSDRKGQSDIEAILSSLKKMELADGVVTSEMLAGKTVDEIVSICQNKVWEAYEGKIAPIREQIKPLEKVMVLKILDRAWINHIDIMSKLRDGIHLRSYAQSNPLQAYVEEGYQMFEEVLAQISQEVVTFCIRLKIKVEEKM</sequence>